<organism evidence="2 3">
    <name type="scientific">Acinetobacter johnsonii</name>
    <dbReference type="NCBI Taxonomy" id="40214"/>
    <lineage>
        <taxon>Bacteria</taxon>
        <taxon>Pseudomonadati</taxon>
        <taxon>Pseudomonadota</taxon>
        <taxon>Gammaproteobacteria</taxon>
        <taxon>Moraxellales</taxon>
        <taxon>Moraxellaceae</taxon>
        <taxon>Acinetobacter</taxon>
    </lineage>
</organism>
<accession>A0AA42ILH1</accession>
<name>A0AA42ILH1_ACIJO</name>
<evidence type="ECO:0000313" key="3">
    <source>
        <dbReference type="Proteomes" id="UP001161099"/>
    </source>
</evidence>
<dbReference type="RefSeq" id="WP_171455598.1">
    <property type="nucleotide sequence ID" value="NZ_CP059080.1"/>
</dbReference>
<protein>
    <submittedName>
        <fullName evidence="2">Uncharacterized protein</fullName>
    </submittedName>
</protein>
<dbReference type="AlphaFoldDB" id="A0AA42ILH1"/>
<comment type="caution">
    <text evidence="2">The sequence shown here is derived from an EMBL/GenBank/DDBJ whole genome shotgun (WGS) entry which is preliminary data.</text>
</comment>
<gene>
    <name evidence="2" type="ORF">N5D11_11035</name>
</gene>
<feature type="region of interest" description="Disordered" evidence="1">
    <location>
        <begin position="31"/>
        <end position="53"/>
    </location>
</feature>
<evidence type="ECO:0000256" key="1">
    <source>
        <dbReference type="SAM" id="MobiDB-lite"/>
    </source>
</evidence>
<dbReference type="EMBL" id="JAOCDR010000025">
    <property type="protein sequence ID" value="MDH0656649.1"/>
    <property type="molecule type" value="Genomic_DNA"/>
</dbReference>
<reference evidence="2" key="1">
    <citation type="submission" date="2022-09" db="EMBL/GenBank/DDBJ databases">
        <title>Intensive care unit water sources are persistently colonized with multi-drug resistant bacteria and are the site of extensive horizontal gene transfer of antibiotic resistance genes.</title>
        <authorList>
            <person name="Diorio-Toth L."/>
        </authorList>
    </citation>
    <scope>NUCLEOTIDE SEQUENCE</scope>
    <source>
        <strain evidence="2">GD03851</strain>
    </source>
</reference>
<sequence>MFKKFLIFLLILSPSIFYLWFVQQGTNNTKQDPVAEEIHPSAENSPSYPTPDH</sequence>
<proteinExistence type="predicted"/>
<dbReference type="Proteomes" id="UP001161099">
    <property type="component" value="Unassembled WGS sequence"/>
</dbReference>
<evidence type="ECO:0000313" key="2">
    <source>
        <dbReference type="EMBL" id="MDH0656649.1"/>
    </source>
</evidence>